<reference evidence="1 2" key="1">
    <citation type="submission" date="2018-05" db="EMBL/GenBank/DDBJ databases">
        <authorList>
            <person name="Goeker M."/>
            <person name="Huntemann M."/>
            <person name="Clum A."/>
            <person name="Pillay M."/>
            <person name="Palaniappan K."/>
            <person name="Varghese N."/>
            <person name="Mikhailova N."/>
            <person name="Stamatis D."/>
            <person name="Reddy T."/>
            <person name="Daum C."/>
            <person name="Shapiro N."/>
            <person name="Ivanova N."/>
            <person name="Kyrpides N."/>
            <person name="Woyke T."/>
        </authorList>
    </citation>
    <scope>NUCLEOTIDE SEQUENCE [LARGE SCALE GENOMIC DNA]</scope>
    <source>
        <strain evidence="1 2">DSM 26524</strain>
    </source>
</reference>
<gene>
    <name evidence="1" type="ORF">C7383_1137</name>
</gene>
<evidence type="ECO:0000313" key="1">
    <source>
        <dbReference type="EMBL" id="PWJ73223.1"/>
    </source>
</evidence>
<protein>
    <submittedName>
        <fullName evidence="1">Uncharacterized protein</fullName>
    </submittedName>
</protein>
<organism evidence="1 2">
    <name type="scientific">Murimonas intestini</name>
    <dbReference type="NCBI Taxonomy" id="1337051"/>
    <lineage>
        <taxon>Bacteria</taxon>
        <taxon>Bacillati</taxon>
        <taxon>Bacillota</taxon>
        <taxon>Clostridia</taxon>
        <taxon>Lachnospirales</taxon>
        <taxon>Lachnospiraceae</taxon>
        <taxon>Murimonas</taxon>
    </lineage>
</organism>
<sequence length="341" mass="35619">MPLPLILGIGAAIAGAGGVVAGAYGGAKMGEANNTLKSAEKQHQSNINRFETTNELTSGMMDELGNLELDILKNFSSFSDTIEKIQNRPKFKEYNKNGIKLPKYDREELEKASVGATVILGALSGAALGTAGGFAASGVATSAVMAFGAASTGTAISSLSGAAATNATLAALGGGALKAGGGGMALGSTILGATAVGAALFVGGIIFAKSADKLAVQADTTYAEMKNAEKTINEICLYLNSLKDTASKYIQSLKKVRALYLENFAWISFTINDVHKTDWNMFTPEEKLATQNTVLLVGLLYKMCKVNLVIKADNDAEMNKINSEDVNVSIQQAEKIVEELN</sequence>
<dbReference type="RefSeq" id="WP_109747762.1">
    <property type="nucleotide sequence ID" value="NZ_JANKBI010000026.1"/>
</dbReference>
<dbReference type="Proteomes" id="UP000245412">
    <property type="component" value="Unassembled WGS sequence"/>
</dbReference>
<accession>A0AB73T027</accession>
<dbReference type="AlphaFoldDB" id="A0AB73T027"/>
<proteinExistence type="predicted"/>
<evidence type="ECO:0000313" key="2">
    <source>
        <dbReference type="Proteomes" id="UP000245412"/>
    </source>
</evidence>
<comment type="caution">
    <text evidence="1">The sequence shown here is derived from an EMBL/GenBank/DDBJ whole genome shotgun (WGS) entry which is preliminary data.</text>
</comment>
<keyword evidence="2" id="KW-1185">Reference proteome</keyword>
<name>A0AB73T027_9FIRM</name>
<dbReference type="EMBL" id="QGGY01000013">
    <property type="protein sequence ID" value="PWJ73223.1"/>
    <property type="molecule type" value="Genomic_DNA"/>
</dbReference>